<dbReference type="Proteomes" id="UP000034795">
    <property type="component" value="Unassembled WGS sequence"/>
</dbReference>
<dbReference type="InterPro" id="IPR020568">
    <property type="entry name" value="Ribosomal_Su5_D2-typ_SF"/>
</dbReference>
<evidence type="ECO:0000256" key="1">
    <source>
        <dbReference type="ARBA" id="ARBA00005251"/>
    </source>
</evidence>
<dbReference type="PANTHER" id="PTHR21569">
    <property type="entry name" value="RIBOSOMAL PROTEIN S9"/>
    <property type="match status" value="1"/>
</dbReference>
<dbReference type="EMBL" id="LCMS01000007">
    <property type="protein sequence ID" value="KKU41019.1"/>
    <property type="molecule type" value="Genomic_DNA"/>
</dbReference>
<dbReference type="InterPro" id="IPR014721">
    <property type="entry name" value="Ribsml_uS5_D2-typ_fold_subgr"/>
</dbReference>
<reference evidence="8 9" key="1">
    <citation type="journal article" date="2015" name="Nature">
        <title>rRNA introns, odd ribosomes, and small enigmatic genomes across a large radiation of phyla.</title>
        <authorList>
            <person name="Brown C.T."/>
            <person name="Hug L.A."/>
            <person name="Thomas B.C."/>
            <person name="Sharon I."/>
            <person name="Castelle C.J."/>
            <person name="Singh A."/>
            <person name="Wilkins M.J."/>
            <person name="Williams K.H."/>
            <person name="Banfield J.F."/>
        </authorList>
    </citation>
    <scope>NUCLEOTIDE SEQUENCE [LARGE SCALE GENOMIC DNA]</scope>
</reference>
<proteinExistence type="inferred from homology"/>
<dbReference type="GO" id="GO:0006412">
    <property type="term" value="P:translation"/>
    <property type="evidence" value="ECO:0007669"/>
    <property type="project" value="UniProtKB-UniRule"/>
</dbReference>
<sequence length="135" mass="15380">MEDTPNKTYIQTIGRRKEAVAQVRLYPNGTGKVTINKREAKEYFTIETMLQKVMLPFEKIGMANQFDVTVQVKGGGITGQADSVQLGVARALVEWNASLRTTLKKEGYLSRDARVRERKKYGKKSARRSPQWSKR</sequence>
<dbReference type="NCBIfam" id="NF001099">
    <property type="entry name" value="PRK00132.1"/>
    <property type="match status" value="1"/>
</dbReference>
<dbReference type="HAMAP" id="MF_00532_B">
    <property type="entry name" value="Ribosomal_uS9_B"/>
    <property type="match status" value="1"/>
</dbReference>
<dbReference type="FunFam" id="3.30.230.10:FF:000001">
    <property type="entry name" value="30S ribosomal protein S9"/>
    <property type="match status" value="1"/>
</dbReference>
<evidence type="ECO:0000256" key="5">
    <source>
        <dbReference type="HAMAP-Rule" id="MF_00532"/>
    </source>
</evidence>
<dbReference type="PATRIC" id="fig|1618994.3.peg.539"/>
<dbReference type="SUPFAM" id="SSF54211">
    <property type="entry name" value="Ribosomal protein S5 domain 2-like"/>
    <property type="match status" value="1"/>
</dbReference>
<dbReference type="PROSITE" id="PS00360">
    <property type="entry name" value="RIBOSOMAL_S9"/>
    <property type="match status" value="1"/>
</dbReference>
<evidence type="ECO:0000256" key="3">
    <source>
        <dbReference type="ARBA" id="ARBA00023274"/>
    </source>
</evidence>
<evidence type="ECO:0000256" key="2">
    <source>
        <dbReference type="ARBA" id="ARBA00022980"/>
    </source>
</evidence>
<dbReference type="Gene3D" id="3.30.230.10">
    <property type="match status" value="1"/>
</dbReference>
<dbReference type="InterPro" id="IPR020574">
    <property type="entry name" value="Ribosomal_uS9_CS"/>
</dbReference>
<accession>A0A0G1Q7P1</accession>
<dbReference type="STRING" id="1618994.UX57_C0007G0051"/>
<dbReference type="AlphaFoldDB" id="A0A0G1Q7P1"/>
<gene>
    <name evidence="5" type="primary">rpsI</name>
    <name evidence="8" type="ORF">UX57_C0007G0051</name>
</gene>
<keyword evidence="3 5" id="KW-0687">Ribonucleoprotein</keyword>
<evidence type="ECO:0000256" key="4">
    <source>
        <dbReference type="ARBA" id="ARBA00035259"/>
    </source>
</evidence>
<comment type="caution">
    <text evidence="8">The sequence shown here is derived from an EMBL/GenBank/DDBJ whole genome shotgun (WGS) entry which is preliminary data.</text>
</comment>
<comment type="similarity">
    <text evidence="1 5 6">Belongs to the universal ribosomal protein uS9 family.</text>
</comment>
<dbReference type="InterPro" id="IPR023035">
    <property type="entry name" value="Ribosomal_uS9_bac/plastid"/>
</dbReference>
<dbReference type="GO" id="GO:0003723">
    <property type="term" value="F:RNA binding"/>
    <property type="evidence" value="ECO:0007669"/>
    <property type="project" value="TreeGrafter"/>
</dbReference>
<evidence type="ECO:0000313" key="8">
    <source>
        <dbReference type="EMBL" id="KKU41019.1"/>
    </source>
</evidence>
<dbReference type="Pfam" id="PF00380">
    <property type="entry name" value="Ribosomal_S9"/>
    <property type="match status" value="1"/>
</dbReference>
<evidence type="ECO:0000256" key="7">
    <source>
        <dbReference type="SAM" id="MobiDB-lite"/>
    </source>
</evidence>
<organism evidence="8 9">
    <name type="scientific">Candidatus Uhrbacteria bacterium GW2011_GWE2_46_68</name>
    <dbReference type="NCBI Taxonomy" id="1618994"/>
    <lineage>
        <taxon>Bacteria</taxon>
        <taxon>Candidatus Uhriibacteriota</taxon>
    </lineage>
</organism>
<evidence type="ECO:0000313" key="9">
    <source>
        <dbReference type="Proteomes" id="UP000034795"/>
    </source>
</evidence>
<dbReference type="GO" id="GO:0022627">
    <property type="term" value="C:cytosolic small ribosomal subunit"/>
    <property type="evidence" value="ECO:0007669"/>
    <property type="project" value="TreeGrafter"/>
</dbReference>
<feature type="region of interest" description="Disordered" evidence="7">
    <location>
        <begin position="114"/>
        <end position="135"/>
    </location>
</feature>
<dbReference type="GO" id="GO:0003735">
    <property type="term" value="F:structural constituent of ribosome"/>
    <property type="evidence" value="ECO:0007669"/>
    <property type="project" value="InterPro"/>
</dbReference>
<dbReference type="PANTHER" id="PTHR21569:SF1">
    <property type="entry name" value="SMALL RIBOSOMAL SUBUNIT PROTEIN US9M"/>
    <property type="match status" value="1"/>
</dbReference>
<protein>
    <recommendedName>
        <fullName evidence="4 5">Small ribosomal subunit protein uS9</fullName>
    </recommendedName>
</protein>
<dbReference type="InterPro" id="IPR000754">
    <property type="entry name" value="Ribosomal_uS9"/>
</dbReference>
<keyword evidence="2 5" id="KW-0689">Ribosomal protein</keyword>
<evidence type="ECO:0000256" key="6">
    <source>
        <dbReference type="RuleBase" id="RU003815"/>
    </source>
</evidence>
<feature type="compositionally biased region" description="Basic residues" evidence="7">
    <location>
        <begin position="116"/>
        <end position="135"/>
    </location>
</feature>
<name>A0A0G1Q7P1_9BACT</name>